<dbReference type="RefSeq" id="WP_184201302.1">
    <property type="nucleotide sequence ID" value="NZ_JACHGW010000004.1"/>
</dbReference>
<dbReference type="Gene3D" id="3.40.50.720">
    <property type="entry name" value="NAD(P)-binding Rossmann-like Domain"/>
    <property type="match status" value="1"/>
</dbReference>
<dbReference type="SUPFAM" id="SSF51735">
    <property type="entry name" value="NAD(P)-binding Rossmann-fold domains"/>
    <property type="match status" value="1"/>
</dbReference>
<comment type="caution">
    <text evidence="1">The sequence shown here is derived from an EMBL/GenBank/DDBJ whole genome shotgun (WGS) entry which is preliminary data.</text>
</comment>
<dbReference type="PANTHER" id="PTHR13812">
    <property type="entry name" value="KETIMINE REDUCTASE MU-CRYSTALLIN"/>
    <property type="match status" value="1"/>
</dbReference>
<reference evidence="1 2" key="1">
    <citation type="submission" date="2020-08" db="EMBL/GenBank/DDBJ databases">
        <title>Genomic Encyclopedia of Type Strains, Phase IV (KMG-IV): sequencing the most valuable type-strain genomes for metagenomic binning, comparative biology and taxonomic classification.</title>
        <authorList>
            <person name="Goeker M."/>
        </authorList>
    </citation>
    <scope>NUCLEOTIDE SEQUENCE [LARGE SCALE GENOMIC DNA]</scope>
    <source>
        <strain evidence="1 2">DSM 23562</strain>
    </source>
</reference>
<dbReference type="Pfam" id="PF02423">
    <property type="entry name" value="OCD_Mu_crystall"/>
    <property type="match status" value="1"/>
</dbReference>
<sequence length="316" mass="33989">MPLFLTEDDVASVLTMPDAIAALETAFAAQAQADALNLPRQRFYLPNGDLHSMAAALPALGVLGTKTYTSFADGTRFYVELYSAESGELLAFLEGNRLGQVRTGAATGVAIKHMALTETPTAALFGTGFQAETQAEALAATLPNLREIQVYGRDVARRLEFCRRMTALLNVRCTPKESPEATVRNAKVIVTATSAREPILRGSWLTPGDFIAAVGANRLSARELDEDTVARASVVAVDDVSQAQTEAAELLFAYERRKFLWKRAIPLSAIVIGRAKGRPDKDAITLFKSLGVALEDIAVASVVYEKAKAMGLGRQL</sequence>
<organism evidence="1 2">
    <name type="scientific">Armatimonas rosea</name>
    <dbReference type="NCBI Taxonomy" id="685828"/>
    <lineage>
        <taxon>Bacteria</taxon>
        <taxon>Bacillati</taxon>
        <taxon>Armatimonadota</taxon>
        <taxon>Armatimonadia</taxon>
        <taxon>Armatimonadales</taxon>
        <taxon>Armatimonadaceae</taxon>
        <taxon>Armatimonas</taxon>
    </lineage>
</organism>
<dbReference type="EMBL" id="JACHGW010000004">
    <property type="protein sequence ID" value="MBB6052374.1"/>
    <property type="molecule type" value="Genomic_DNA"/>
</dbReference>
<dbReference type="GO" id="GO:0005737">
    <property type="term" value="C:cytoplasm"/>
    <property type="evidence" value="ECO:0007669"/>
    <property type="project" value="TreeGrafter"/>
</dbReference>
<protein>
    <submittedName>
        <fullName evidence="1">Ornithine cyclodeaminase/alanine dehydrogenase-like protein (Mu-crystallin family)</fullName>
    </submittedName>
</protein>
<dbReference type="Gene3D" id="3.30.1780.10">
    <property type="entry name" value="ornithine cyclodeaminase, domain 1"/>
    <property type="match status" value="1"/>
</dbReference>
<dbReference type="PANTHER" id="PTHR13812:SF19">
    <property type="entry name" value="KETIMINE REDUCTASE MU-CRYSTALLIN"/>
    <property type="match status" value="1"/>
</dbReference>
<proteinExistence type="predicted"/>
<name>A0A7W9SUB2_ARMRO</name>
<dbReference type="AlphaFoldDB" id="A0A7W9SUB2"/>
<dbReference type="InterPro" id="IPR036291">
    <property type="entry name" value="NAD(P)-bd_dom_sf"/>
</dbReference>
<accession>A0A7W9SUB2</accession>
<dbReference type="InterPro" id="IPR023401">
    <property type="entry name" value="ODC_N"/>
</dbReference>
<dbReference type="PIRSF" id="PIRSF001439">
    <property type="entry name" value="CryM"/>
    <property type="match status" value="1"/>
</dbReference>
<gene>
    <name evidence="1" type="ORF">HNQ39_004195</name>
</gene>
<keyword evidence="2" id="KW-1185">Reference proteome</keyword>
<evidence type="ECO:0000313" key="1">
    <source>
        <dbReference type="EMBL" id="MBB6052374.1"/>
    </source>
</evidence>
<dbReference type="InterPro" id="IPR003462">
    <property type="entry name" value="ODC_Mu_crystall"/>
</dbReference>
<evidence type="ECO:0000313" key="2">
    <source>
        <dbReference type="Proteomes" id="UP000520814"/>
    </source>
</evidence>
<dbReference type="Proteomes" id="UP000520814">
    <property type="component" value="Unassembled WGS sequence"/>
</dbReference>